<comment type="caution">
    <text evidence="1">The sequence shown here is derived from an EMBL/GenBank/DDBJ whole genome shotgun (WGS) entry which is preliminary data.</text>
</comment>
<sequence>MVDSLLHFNQADLIERFSKSRHLEELHKLAEDKKMQYMDIFSEKFWTKFHEAPKKAEEEAAATSIPIPDDLQLMAIISGGLSRDRLYGAGSNAAHIRAESSGAAAGLPPCCLKAGRAS</sequence>
<dbReference type="EMBL" id="CM044704">
    <property type="protein sequence ID" value="KAI5666629.1"/>
    <property type="molecule type" value="Genomic_DNA"/>
</dbReference>
<keyword evidence="2" id="KW-1185">Reference proteome</keyword>
<protein>
    <submittedName>
        <fullName evidence="1">Uncharacterized protein</fullName>
    </submittedName>
</protein>
<organism evidence="1 2">
    <name type="scientific">Catharanthus roseus</name>
    <name type="common">Madagascar periwinkle</name>
    <name type="synonym">Vinca rosea</name>
    <dbReference type="NCBI Taxonomy" id="4058"/>
    <lineage>
        <taxon>Eukaryota</taxon>
        <taxon>Viridiplantae</taxon>
        <taxon>Streptophyta</taxon>
        <taxon>Embryophyta</taxon>
        <taxon>Tracheophyta</taxon>
        <taxon>Spermatophyta</taxon>
        <taxon>Magnoliopsida</taxon>
        <taxon>eudicotyledons</taxon>
        <taxon>Gunneridae</taxon>
        <taxon>Pentapetalae</taxon>
        <taxon>asterids</taxon>
        <taxon>lamiids</taxon>
        <taxon>Gentianales</taxon>
        <taxon>Apocynaceae</taxon>
        <taxon>Rauvolfioideae</taxon>
        <taxon>Vinceae</taxon>
        <taxon>Catharanthinae</taxon>
        <taxon>Catharanthus</taxon>
    </lineage>
</organism>
<name>A0ACC0B1W9_CATRO</name>
<reference evidence="2" key="1">
    <citation type="journal article" date="2023" name="Nat. Plants">
        <title>Single-cell RNA sequencing provides a high-resolution roadmap for understanding the multicellular compartmentation of specialized metabolism.</title>
        <authorList>
            <person name="Sun S."/>
            <person name="Shen X."/>
            <person name="Li Y."/>
            <person name="Li Y."/>
            <person name="Wang S."/>
            <person name="Li R."/>
            <person name="Zhang H."/>
            <person name="Shen G."/>
            <person name="Guo B."/>
            <person name="Wei J."/>
            <person name="Xu J."/>
            <person name="St-Pierre B."/>
            <person name="Chen S."/>
            <person name="Sun C."/>
        </authorList>
    </citation>
    <scope>NUCLEOTIDE SEQUENCE [LARGE SCALE GENOMIC DNA]</scope>
</reference>
<evidence type="ECO:0000313" key="2">
    <source>
        <dbReference type="Proteomes" id="UP001060085"/>
    </source>
</evidence>
<evidence type="ECO:0000313" key="1">
    <source>
        <dbReference type="EMBL" id="KAI5666629.1"/>
    </source>
</evidence>
<gene>
    <name evidence="1" type="ORF">M9H77_16482</name>
</gene>
<accession>A0ACC0B1W9</accession>
<proteinExistence type="predicted"/>
<dbReference type="Proteomes" id="UP001060085">
    <property type="component" value="Linkage Group LG04"/>
</dbReference>